<evidence type="ECO:0000313" key="3">
    <source>
        <dbReference type="Proteomes" id="UP000046680"/>
    </source>
</evidence>
<gene>
    <name evidence="2" type="ORF">ERS007657_03336</name>
</gene>
<dbReference type="AlphaFoldDB" id="A0A654U4S4"/>
<accession>A0A654U4S4</accession>
<name>A0A654U4S4_MYCTX</name>
<feature type="region of interest" description="Disordered" evidence="1">
    <location>
        <begin position="1"/>
        <end position="28"/>
    </location>
</feature>
<dbReference type="RefSeq" id="WP_003907716.1">
    <property type="nucleotide sequence ID" value="NZ_CGDU01000162.1"/>
</dbReference>
<proteinExistence type="predicted"/>
<sequence>MTGNFVGASFRLRQRPPDRRSIESSTGDQAVPSWVVIVDAVEAATNGGVSS</sequence>
<reference evidence="2 3" key="1">
    <citation type="submission" date="2015-03" db="EMBL/GenBank/DDBJ databases">
        <authorList>
            <consortium name="Pathogen Informatics"/>
        </authorList>
    </citation>
    <scope>NUCLEOTIDE SEQUENCE [LARGE SCALE GENOMIC DNA]</scope>
    <source>
        <strain evidence="2 3">C09601061</strain>
    </source>
</reference>
<dbReference type="Proteomes" id="UP000046680">
    <property type="component" value="Unassembled WGS sequence"/>
</dbReference>
<dbReference type="EMBL" id="CGCX01001564">
    <property type="protein sequence ID" value="CFR97484.1"/>
    <property type="molecule type" value="Genomic_DNA"/>
</dbReference>
<evidence type="ECO:0000313" key="2">
    <source>
        <dbReference type="EMBL" id="CFR97484.1"/>
    </source>
</evidence>
<evidence type="ECO:0000256" key="1">
    <source>
        <dbReference type="SAM" id="MobiDB-lite"/>
    </source>
</evidence>
<organism evidence="2 3">
    <name type="scientific">Mycobacterium tuberculosis</name>
    <dbReference type="NCBI Taxonomy" id="1773"/>
    <lineage>
        <taxon>Bacteria</taxon>
        <taxon>Bacillati</taxon>
        <taxon>Actinomycetota</taxon>
        <taxon>Actinomycetes</taxon>
        <taxon>Mycobacteriales</taxon>
        <taxon>Mycobacteriaceae</taxon>
        <taxon>Mycobacterium</taxon>
        <taxon>Mycobacterium tuberculosis complex</taxon>
    </lineage>
</organism>
<protein>
    <submittedName>
        <fullName evidence="2">Uncharacterized protein</fullName>
    </submittedName>
</protein>